<comment type="subcellular location">
    <subcellularLocation>
        <location evidence="1 11">Golgi apparatus membrane</location>
        <topology evidence="1 11">Single-pass type II membrane protein</topology>
    </subcellularLocation>
</comment>
<evidence type="ECO:0000256" key="5">
    <source>
        <dbReference type="ARBA" id="ARBA00022692"/>
    </source>
</evidence>
<dbReference type="InterPro" id="IPR002659">
    <property type="entry name" value="Glyco_trans_31"/>
</dbReference>
<keyword evidence="3 11" id="KW-0328">Glycosyltransferase</keyword>
<sequence length="417" mass="47763">MNGRKWRKKLRRKLALVIFTITVGCCLYMIPSSPRTPSRSLESPETEESLTDTDSDDTQPSHHQPLYSDDIINPHPYKFTIANPTHCEYMNDSDGGQLFLLILVKSAPGDVYDRQQIRRTWGGTQTVSGRLTSTLFLLGLNRDPELNRSVREESERYNDIVQENFLDAYQNLTIKNIMGMKWVATYCPNATYVASADADVMLNTFNLVRRLLDKPRHRYAEGSLRKNSEPVRKPHQHNHKWLTSKELYPEATYAPFFPGSCFVMSGDVAADIYYESPHVRFLPWDDVFIGLVMKRIGIEPWHGKGYEQYVRLNSNKAITRALMRGICVLIRHQLDGVDEKLVELWKAAVAKSQIKYQSKPTSVLQTVLLFTAISMFLVLLFSLVVAIMLLTSSDGKHSNSSHKRSIRKSMKPRPLTY</sequence>
<dbReference type="GO" id="GO:0000139">
    <property type="term" value="C:Golgi membrane"/>
    <property type="evidence" value="ECO:0007669"/>
    <property type="project" value="UniProtKB-SubCell"/>
</dbReference>
<comment type="similarity">
    <text evidence="2 11">Belongs to the glycosyltransferase 31 family.</text>
</comment>
<dbReference type="PANTHER" id="PTHR11214:SF314">
    <property type="entry name" value="HEXOSYLTRANSFERASE"/>
    <property type="match status" value="1"/>
</dbReference>
<dbReference type="Proteomes" id="UP000887568">
    <property type="component" value="Unplaced"/>
</dbReference>
<dbReference type="OMA" id="TIANPTH"/>
<comment type="caution">
    <text evidence="11">Lacks conserved residue(s) required for the propagation of feature annotation.</text>
</comment>
<dbReference type="AlphaFoldDB" id="A0A913Z8K0"/>
<evidence type="ECO:0000256" key="3">
    <source>
        <dbReference type="ARBA" id="ARBA00022676"/>
    </source>
</evidence>
<dbReference type="Gene3D" id="3.90.550.50">
    <property type="match status" value="1"/>
</dbReference>
<keyword evidence="5 11" id="KW-0812">Transmembrane</keyword>
<dbReference type="Pfam" id="PF01762">
    <property type="entry name" value="Galactosyl_T"/>
    <property type="match status" value="1"/>
</dbReference>
<keyword evidence="14" id="KW-1185">Reference proteome</keyword>
<dbReference type="RefSeq" id="XP_038047185.1">
    <property type="nucleotide sequence ID" value="XM_038191257.1"/>
</dbReference>
<dbReference type="EC" id="2.4.1.-" evidence="11"/>
<evidence type="ECO:0000256" key="4">
    <source>
        <dbReference type="ARBA" id="ARBA00022679"/>
    </source>
</evidence>
<evidence type="ECO:0000256" key="1">
    <source>
        <dbReference type="ARBA" id="ARBA00004323"/>
    </source>
</evidence>
<dbReference type="EnsemblMetazoa" id="XM_038191257.1">
    <property type="protein sequence ID" value="XP_038047185.1"/>
    <property type="gene ID" value="LOC119721266"/>
</dbReference>
<dbReference type="PROSITE" id="PS51257">
    <property type="entry name" value="PROKAR_LIPOPROTEIN"/>
    <property type="match status" value="1"/>
</dbReference>
<feature type="compositionally biased region" description="Acidic residues" evidence="12">
    <location>
        <begin position="44"/>
        <end position="57"/>
    </location>
</feature>
<dbReference type="OrthoDB" id="5957813at2759"/>
<evidence type="ECO:0000256" key="2">
    <source>
        <dbReference type="ARBA" id="ARBA00008661"/>
    </source>
</evidence>
<evidence type="ECO:0000256" key="10">
    <source>
        <dbReference type="ARBA" id="ARBA00023180"/>
    </source>
</evidence>
<feature type="transmembrane region" description="Helical" evidence="11">
    <location>
        <begin position="367"/>
        <end position="390"/>
    </location>
</feature>
<keyword evidence="8 11" id="KW-0333">Golgi apparatus</keyword>
<keyword evidence="4" id="KW-0808">Transferase</keyword>
<evidence type="ECO:0000256" key="12">
    <source>
        <dbReference type="SAM" id="MobiDB-lite"/>
    </source>
</evidence>
<keyword evidence="6" id="KW-0735">Signal-anchor</keyword>
<evidence type="ECO:0000256" key="6">
    <source>
        <dbReference type="ARBA" id="ARBA00022968"/>
    </source>
</evidence>
<feature type="region of interest" description="Disordered" evidence="12">
    <location>
        <begin position="33"/>
        <end position="68"/>
    </location>
</feature>
<reference evidence="13" key="1">
    <citation type="submission" date="2022-11" db="UniProtKB">
        <authorList>
            <consortium name="EnsemblMetazoa"/>
        </authorList>
    </citation>
    <scope>IDENTIFICATION</scope>
</reference>
<keyword evidence="7 11" id="KW-1133">Transmembrane helix</keyword>
<organism evidence="13 14">
    <name type="scientific">Patiria miniata</name>
    <name type="common">Bat star</name>
    <name type="synonym">Asterina miniata</name>
    <dbReference type="NCBI Taxonomy" id="46514"/>
    <lineage>
        <taxon>Eukaryota</taxon>
        <taxon>Metazoa</taxon>
        <taxon>Echinodermata</taxon>
        <taxon>Eleutherozoa</taxon>
        <taxon>Asterozoa</taxon>
        <taxon>Asteroidea</taxon>
        <taxon>Valvatacea</taxon>
        <taxon>Valvatida</taxon>
        <taxon>Asterinidae</taxon>
        <taxon>Patiria</taxon>
    </lineage>
</organism>
<evidence type="ECO:0000256" key="9">
    <source>
        <dbReference type="ARBA" id="ARBA00023136"/>
    </source>
</evidence>
<name>A0A913Z8K0_PATMI</name>
<evidence type="ECO:0000313" key="13">
    <source>
        <dbReference type="EnsemblMetazoa" id="XP_038047185.1"/>
    </source>
</evidence>
<dbReference type="FunFam" id="3.90.550.50:FF:000001">
    <property type="entry name" value="Hexosyltransferase"/>
    <property type="match status" value="1"/>
</dbReference>
<accession>A0A913Z8K0</accession>
<evidence type="ECO:0000256" key="11">
    <source>
        <dbReference type="RuleBase" id="RU363063"/>
    </source>
</evidence>
<protein>
    <recommendedName>
        <fullName evidence="11">Hexosyltransferase</fullName>
        <ecNumber evidence="11">2.4.1.-</ecNumber>
    </recommendedName>
</protein>
<keyword evidence="10" id="KW-0325">Glycoprotein</keyword>
<feature type="compositionally biased region" description="Basic residues" evidence="12">
    <location>
        <begin position="399"/>
        <end position="411"/>
    </location>
</feature>
<feature type="transmembrane region" description="Helical" evidence="11">
    <location>
        <begin position="12"/>
        <end position="30"/>
    </location>
</feature>
<keyword evidence="9 11" id="KW-0472">Membrane</keyword>
<proteinExistence type="inferred from homology"/>
<dbReference type="GeneID" id="119721266"/>
<evidence type="ECO:0000256" key="8">
    <source>
        <dbReference type="ARBA" id="ARBA00023034"/>
    </source>
</evidence>
<evidence type="ECO:0000256" key="7">
    <source>
        <dbReference type="ARBA" id="ARBA00022989"/>
    </source>
</evidence>
<dbReference type="GO" id="GO:0016758">
    <property type="term" value="F:hexosyltransferase activity"/>
    <property type="evidence" value="ECO:0007669"/>
    <property type="project" value="InterPro"/>
</dbReference>
<evidence type="ECO:0000313" key="14">
    <source>
        <dbReference type="Proteomes" id="UP000887568"/>
    </source>
</evidence>
<dbReference type="PANTHER" id="PTHR11214">
    <property type="entry name" value="BETA-1,3-N-ACETYLGLUCOSAMINYLTRANSFERASE"/>
    <property type="match status" value="1"/>
</dbReference>
<dbReference type="GO" id="GO:0006493">
    <property type="term" value="P:protein O-linked glycosylation"/>
    <property type="evidence" value="ECO:0007669"/>
    <property type="project" value="TreeGrafter"/>
</dbReference>
<feature type="region of interest" description="Disordered" evidence="12">
    <location>
        <begin position="394"/>
        <end position="417"/>
    </location>
</feature>